<sequence length="280" mass="31417">MGSIEISPQGMSIIEDCHVRSIVDSLEEDEASEDWYPANNMSIKLWQCLEALRDIDVALESALGQKNSTKRKRQLKQFSVQLHSFATAVVRLCDQVVGDQDARRWLEPGTTKQVSIIKSEFLELVPIDHKGDLSVLRNRMGGHIDRDLAPWNAREILSRKAISGFGRWLHVCLHAMLDLLKLDVYSWSVHSGEGNFRLMAKEPFLLTFKIGKDEKELVAIHIARSPRSVIADIAASVVTNSQWMFEPGEARIGSLRGDRGAQWNTFTGCSALWAAKNSFG</sequence>
<evidence type="ECO:0000313" key="2">
    <source>
        <dbReference type="Proteomes" id="UP001220209"/>
    </source>
</evidence>
<organism evidence="1 2">
    <name type="scientific">Burkholderia contaminans</name>
    <dbReference type="NCBI Taxonomy" id="488447"/>
    <lineage>
        <taxon>Bacteria</taxon>
        <taxon>Pseudomonadati</taxon>
        <taxon>Pseudomonadota</taxon>
        <taxon>Betaproteobacteria</taxon>
        <taxon>Burkholderiales</taxon>
        <taxon>Burkholderiaceae</taxon>
        <taxon>Burkholderia</taxon>
        <taxon>Burkholderia cepacia complex</taxon>
    </lineage>
</organism>
<reference evidence="1 2" key="1">
    <citation type="submission" date="2021-12" db="EMBL/GenBank/DDBJ databases">
        <title>Genomic and phenotypic characterization of three Burkholderia contaminans isolates recovered from different sources.</title>
        <authorList>
            <person name="Lopez De Volder A."/>
            <person name="Fan Y."/>
            <person name="Nunvar J."/>
            <person name="Herrera T."/>
            <person name="Timp W."/>
            <person name="Degrossi J."/>
        </authorList>
    </citation>
    <scope>NUCLEOTIDE SEQUENCE [LARGE SCALE GENOMIC DNA]</scope>
    <source>
        <strain evidence="1 2">LMG 23361</strain>
    </source>
</reference>
<dbReference type="Proteomes" id="UP001220209">
    <property type="component" value="Chromosome 1"/>
</dbReference>
<name>A0ABD7XWL0_9BURK</name>
<accession>A0ABD7XWL0</accession>
<protein>
    <submittedName>
        <fullName evidence="1">Uncharacterized protein</fullName>
    </submittedName>
</protein>
<evidence type="ECO:0000313" key="1">
    <source>
        <dbReference type="EMBL" id="WFN17136.1"/>
    </source>
</evidence>
<dbReference type="EMBL" id="CP090640">
    <property type="protein sequence ID" value="WFN17136.1"/>
    <property type="molecule type" value="Genomic_DNA"/>
</dbReference>
<dbReference type="AlphaFoldDB" id="A0ABD7XWL0"/>
<gene>
    <name evidence="1" type="ORF">LXE91_15795</name>
</gene>
<proteinExistence type="predicted"/>
<dbReference type="RefSeq" id="WP_143274586.1">
    <property type="nucleotide sequence ID" value="NZ_CP073665.1"/>
</dbReference>